<dbReference type="Pfam" id="PF10502">
    <property type="entry name" value="Peptidase_S26"/>
    <property type="match status" value="1"/>
</dbReference>
<keyword evidence="6" id="KW-1133">Transmembrane helix</keyword>
<keyword evidence="6" id="KW-0812">Transmembrane</keyword>
<dbReference type="AlphaFoldDB" id="A0A0G0F3R8"/>
<dbReference type="Gene3D" id="2.10.109.10">
    <property type="entry name" value="Umud Fragment, subunit A"/>
    <property type="match status" value="1"/>
</dbReference>
<keyword evidence="6" id="KW-0645">Protease</keyword>
<feature type="transmembrane region" description="Helical" evidence="6">
    <location>
        <begin position="27"/>
        <end position="46"/>
    </location>
</feature>
<dbReference type="InterPro" id="IPR019757">
    <property type="entry name" value="Pept_S26A_signal_pept_1_Lys-AS"/>
</dbReference>
<name>A0A0G0F3R8_9BACT</name>
<dbReference type="SUPFAM" id="SSF51306">
    <property type="entry name" value="LexA/Signal peptidase"/>
    <property type="match status" value="1"/>
</dbReference>
<proteinExistence type="inferred from homology"/>
<dbReference type="NCBIfam" id="TIGR02227">
    <property type="entry name" value="sigpep_I_bact"/>
    <property type="match status" value="1"/>
</dbReference>
<organism evidence="8 9">
    <name type="scientific">Candidatus Daviesbacteria bacterium GW2011_GWB1_36_5</name>
    <dbReference type="NCBI Taxonomy" id="1618426"/>
    <lineage>
        <taxon>Bacteria</taxon>
        <taxon>Candidatus Daviesiibacteriota</taxon>
    </lineage>
</organism>
<dbReference type="InterPro" id="IPR019758">
    <property type="entry name" value="Pept_S26A_signal_pept_1_CS"/>
</dbReference>
<dbReference type="CDD" id="cd06530">
    <property type="entry name" value="S26_SPase_I"/>
    <property type="match status" value="1"/>
</dbReference>
<dbReference type="PROSITE" id="PS00761">
    <property type="entry name" value="SPASE_I_3"/>
    <property type="match status" value="1"/>
</dbReference>
<comment type="caution">
    <text evidence="8">The sequence shown here is derived from an EMBL/GenBank/DDBJ whole genome shotgun (WGS) entry which is preliminary data.</text>
</comment>
<evidence type="ECO:0000256" key="2">
    <source>
        <dbReference type="ARBA" id="ARBA00009370"/>
    </source>
</evidence>
<sequence>MDNSDTEVLAYHQEEPKIPLRTHIVELFQTLVVFAAIGTAIYWLIAQPHKVSGSSMFPNFKDGDYIITDKVTYRLSEPTRGDIIVFKNPRDESQDFIKRIIAVPGDRVKISSGKVYLNGKLLDEPYLNDQIVTNSGSFMKEGEEVEIAPNHFIVLGDNRSHSSDSREWGFIQMNEIIGKVFFRYWPANEIGLYPAYYQITN</sequence>
<dbReference type="GO" id="GO:0016020">
    <property type="term" value="C:membrane"/>
    <property type="evidence" value="ECO:0007669"/>
    <property type="project" value="UniProtKB-SubCell"/>
</dbReference>
<feature type="active site" evidence="5">
    <location>
        <position position="98"/>
    </location>
</feature>
<keyword evidence="6" id="KW-0472">Membrane</keyword>
<dbReference type="InterPro" id="IPR019533">
    <property type="entry name" value="Peptidase_S26"/>
</dbReference>
<comment type="similarity">
    <text evidence="2 6">Belongs to the peptidase S26 family.</text>
</comment>
<evidence type="ECO:0000256" key="4">
    <source>
        <dbReference type="ARBA" id="ARBA00022801"/>
    </source>
</evidence>
<protein>
    <recommendedName>
        <fullName evidence="3 6">Signal peptidase I</fullName>
        <ecNumber evidence="3 6">3.4.21.89</ecNumber>
    </recommendedName>
</protein>
<evidence type="ECO:0000313" key="9">
    <source>
        <dbReference type="Proteomes" id="UP000034492"/>
    </source>
</evidence>
<evidence type="ECO:0000256" key="6">
    <source>
        <dbReference type="RuleBase" id="RU362042"/>
    </source>
</evidence>
<feature type="domain" description="Peptidase S26" evidence="7">
    <location>
        <begin position="25"/>
        <end position="185"/>
    </location>
</feature>
<keyword evidence="4 6" id="KW-0378">Hydrolase</keyword>
<feature type="active site" evidence="5">
    <location>
        <position position="55"/>
    </location>
</feature>
<gene>
    <name evidence="8" type="ORF">US19_C0030G0008</name>
</gene>
<reference evidence="8 9" key="1">
    <citation type="journal article" date="2015" name="Nature">
        <title>rRNA introns, odd ribosomes, and small enigmatic genomes across a large radiation of phyla.</title>
        <authorList>
            <person name="Brown C.T."/>
            <person name="Hug L.A."/>
            <person name="Thomas B.C."/>
            <person name="Sharon I."/>
            <person name="Castelle C.J."/>
            <person name="Singh A."/>
            <person name="Wilkins M.J."/>
            <person name="Williams K.H."/>
            <person name="Banfield J.F."/>
        </authorList>
    </citation>
    <scope>NUCLEOTIDE SEQUENCE [LARGE SCALE GENOMIC DNA]</scope>
</reference>
<dbReference type="InterPro" id="IPR000223">
    <property type="entry name" value="Pept_S26A_signal_pept_1"/>
</dbReference>
<dbReference type="GO" id="GO:0004252">
    <property type="term" value="F:serine-type endopeptidase activity"/>
    <property type="evidence" value="ECO:0007669"/>
    <property type="project" value="InterPro"/>
</dbReference>
<dbReference type="GO" id="GO:0009003">
    <property type="term" value="F:signal peptidase activity"/>
    <property type="evidence" value="ECO:0007669"/>
    <property type="project" value="UniProtKB-EC"/>
</dbReference>
<evidence type="ECO:0000256" key="3">
    <source>
        <dbReference type="ARBA" id="ARBA00013208"/>
    </source>
</evidence>
<dbReference type="PROSITE" id="PS00760">
    <property type="entry name" value="SPASE_I_2"/>
    <property type="match status" value="1"/>
</dbReference>
<dbReference type="GO" id="GO:0006465">
    <property type="term" value="P:signal peptide processing"/>
    <property type="evidence" value="ECO:0007669"/>
    <property type="project" value="InterPro"/>
</dbReference>
<accession>A0A0G0F3R8</accession>
<evidence type="ECO:0000259" key="7">
    <source>
        <dbReference type="Pfam" id="PF10502"/>
    </source>
</evidence>
<dbReference type="EMBL" id="LBSA01000030">
    <property type="protein sequence ID" value="KKQ08175.1"/>
    <property type="molecule type" value="Genomic_DNA"/>
</dbReference>
<evidence type="ECO:0000313" key="8">
    <source>
        <dbReference type="EMBL" id="KKQ08175.1"/>
    </source>
</evidence>
<evidence type="ECO:0000256" key="5">
    <source>
        <dbReference type="PIRSR" id="PIRSR600223-1"/>
    </source>
</evidence>
<comment type="catalytic activity">
    <reaction evidence="1 6">
        <text>Cleavage of hydrophobic, N-terminal signal or leader sequences from secreted and periplasmic proteins.</text>
        <dbReference type="EC" id="3.4.21.89"/>
    </reaction>
</comment>
<dbReference type="Proteomes" id="UP000034492">
    <property type="component" value="Unassembled WGS sequence"/>
</dbReference>
<evidence type="ECO:0000256" key="1">
    <source>
        <dbReference type="ARBA" id="ARBA00000677"/>
    </source>
</evidence>
<dbReference type="PANTHER" id="PTHR43390:SF1">
    <property type="entry name" value="CHLOROPLAST PROCESSING PEPTIDASE"/>
    <property type="match status" value="1"/>
</dbReference>
<dbReference type="InterPro" id="IPR036286">
    <property type="entry name" value="LexA/Signal_pep-like_sf"/>
</dbReference>
<dbReference type="EC" id="3.4.21.89" evidence="3 6"/>
<comment type="subcellular location">
    <subcellularLocation>
        <location evidence="6">Membrane</location>
        <topology evidence="6">Single-pass type II membrane protein</topology>
    </subcellularLocation>
</comment>
<dbReference type="PANTHER" id="PTHR43390">
    <property type="entry name" value="SIGNAL PEPTIDASE I"/>
    <property type="match status" value="1"/>
</dbReference>
<dbReference type="PRINTS" id="PR00727">
    <property type="entry name" value="LEADERPTASE"/>
</dbReference>